<dbReference type="InterPro" id="IPR006379">
    <property type="entry name" value="HAD-SF_hydro_IIB"/>
</dbReference>
<keyword evidence="1" id="KW-0378">Hydrolase</keyword>
<dbReference type="PROSITE" id="PS01229">
    <property type="entry name" value="COF_2"/>
    <property type="match status" value="1"/>
</dbReference>
<dbReference type="Gene3D" id="3.40.50.1000">
    <property type="entry name" value="HAD superfamily/HAD-like"/>
    <property type="match status" value="1"/>
</dbReference>
<dbReference type="SFLD" id="SFLDG01140">
    <property type="entry name" value="C2.B:_Phosphomannomutase_and_P"/>
    <property type="match status" value="1"/>
</dbReference>
<dbReference type="RefSeq" id="WP_317912413.1">
    <property type="nucleotide sequence ID" value="NZ_JAVBVO010000001.1"/>
</dbReference>
<dbReference type="SFLD" id="SFLDS00003">
    <property type="entry name" value="Haloacid_Dehalogenase"/>
    <property type="match status" value="1"/>
</dbReference>
<dbReference type="PANTHER" id="PTHR10000">
    <property type="entry name" value="PHOSPHOSERINE PHOSPHATASE"/>
    <property type="match status" value="1"/>
</dbReference>
<dbReference type="AlphaFoldDB" id="A0AAW9JXT6"/>
<dbReference type="GO" id="GO:0016791">
    <property type="term" value="F:phosphatase activity"/>
    <property type="evidence" value="ECO:0007669"/>
    <property type="project" value="TreeGrafter"/>
</dbReference>
<dbReference type="GO" id="GO:0005829">
    <property type="term" value="C:cytosol"/>
    <property type="evidence" value="ECO:0007669"/>
    <property type="project" value="TreeGrafter"/>
</dbReference>
<dbReference type="Pfam" id="PF08282">
    <property type="entry name" value="Hydrolase_3"/>
    <property type="match status" value="1"/>
</dbReference>
<dbReference type="EMBL" id="JAVBVO010000001">
    <property type="protein sequence ID" value="MDZ5757165.1"/>
    <property type="molecule type" value="Genomic_DNA"/>
</dbReference>
<evidence type="ECO:0000313" key="2">
    <source>
        <dbReference type="Proteomes" id="UP001290462"/>
    </source>
</evidence>
<dbReference type="InterPro" id="IPR036412">
    <property type="entry name" value="HAD-like_sf"/>
</dbReference>
<protein>
    <submittedName>
        <fullName evidence="1">Cof-type HAD-IIB family hydrolase</fullName>
    </submittedName>
</protein>
<accession>A0AAW9JXT6</accession>
<proteinExistence type="predicted"/>
<dbReference type="NCBIfam" id="TIGR01484">
    <property type="entry name" value="HAD-SF-IIB"/>
    <property type="match status" value="1"/>
</dbReference>
<dbReference type="InterPro" id="IPR023214">
    <property type="entry name" value="HAD_sf"/>
</dbReference>
<dbReference type="NCBIfam" id="TIGR00099">
    <property type="entry name" value="Cof-subfamily"/>
    <property type="match status" value="1"/>
</dbReference>
<dbReference type="PROSITE" id="PS01228">
    <property type="entry name" value="COF_1"/>
    <property type="match status" value="1"/>
</dbReference>
<dbReference type="SUPFAM" id="SSF56784">
    <property type="entry name" value="HAD-like"/>
    <property type="match status" value="1"/>
</dbReference>
<dbReference type="Gene3D" id="3.30.1240.10">
    <property type="match status" value="1"/>
</dbReference>
<dbReference type="InterPro" id="IPR000150">
    <property type="entry name" value="Cof"/>
</dbReference>
<evidence type="ECO:0000313" key="1">
    <source>
        <dbReference type="EMBL" id="MDZ5757165.1"/>
    </source>
</evidence>
<comment type="caution">
    <text evidence="1">The sequence shown here is derived from an EMBL/GenBank/DDBJ whole genome shotgun (WGS) entry which is preliminary data.</text>
</comment>
<gene>
    <name evidence="1" type="ORF">RAK27_00680</name>
</gene>
<name>A0AAW9JXT6_CARML</name>
<reference evidence="1" key="1">
    <citation type="submission" date="2023-08" db="EMBL/GenBank/DDBJ databases">
        <title>Genomic characterization of piscicolin 126 produced by Carnobacterium maltaromaticum CM22 strain isolated from salmon (Salmo salar).</title>
        <authorList>
            <person name="Gonzalez-Gragera E."/>
            <person name="Garcia-Lopez J.D."/>
            <person name="Teso-Perez C."/>
            <person name="Gimenez-Hernandez I."/>
            <person name="Peralta-Sanchez J.M."/>
            <person name="Valdivia E."/>
            <person name="Montalban-Lopez M."/>
            <person name="Martin-Platero A.M."/>
            <person name="Banos A."/>
            <person name="Martinez-Bueno M."/>
        </authorList>
    </citation>
    <scope>NUCLEOTIDE SEQUENCE</scope>
    <source>
        <strain evidence="1">CM22</strain>
    </source>
</reference>
<organism evidence="1 2">
    <name type="scientific">Carnobacterium maltaromaticum</name>
    <name type="common">Carnobacterium piscicola</name>
    <dbReference type="NCBI Taxonomy" id="2751"/>
    <lineage>
        <taxon>Bacteria</taxon>
        <taxon>Bacillati</taxon>
        <taxon>Bacillota</taxon>
        <taxon>Bacilli</taxon>
        <taxon>Lactobacillales</taxon>
        <taxon>Carnobacteriaceae</taxon>
        <taxon>Carnobacterium</taxon>
    </lineage>
</organism>
<dbReference type="Proteomes" id="UP001290462">
    <property type="component" value="Unassembled WGS sequence"/>
</dbReference>
<dbReference type="PANTHER" id="PTHR10000:SF25">
    <property type="entry name" value="PHOSPHATASE YKRA-RELATED"/>
    <property type="match status" value="1"/>
</dbReference>
<sequence length="258" mass="28550">MKPTALVFFDLDGTLLNQHSEVEEEVVEALEAVKAKGGVPIIATGRTNIEFEHIADATGIDSSVSMNGQFITYEGTEVYRNVLPSESLKRLKAATDERELGLSFYTNKWVKTSVENETLHRAYAFIHANIPEIDPKAHLVDDIFMALVLNEDPSHDDYFRTSFPEFSFYRNTPFSMDTIIKGNSKATGIRQLQKAMGLESVPTYAFGDGPNDLEMFQVADYSVAMGNGIAALKERASFISASNIDGGIVKGLDYFNLI</sequence>
<dbReference type="GO" id="GO:0000287">
    <property type="term" value="F:magnesium ion binding"/>
    <property type="evidence" value="ECO:0007669"/>
    <property type="project" value="TreeGrafter"/>
</dbReference>